<organism evidence="4 5">
    <name type="scientific">Coprinopsis cinerea (strain Okayama-7 / 130 / ATCC MYA-4618 / FGSC 9003)</name>
    <name type="common">Inky cap fungus</name>
    <name type="synonym">Hormographiella aspergillata</name>
    <dbReference type="NCBI Taxonomy" id="240176"/>
    <lineage>
        <taxon>Eukaryota</taxon>
        <taxon>Fungi</taxon>
        <taxon>Dikarya</taxon>
        <taxon>Basidiomycota</taxon>
        <taxon>Agaricomycotina</taxon>
        <taxon>Agaricomycetes</taxon>
        <taxon>Agaricomycetidae</taxon>
        <taxon>Agaricales</taxon>
        <taxon>Agaricineae</taxon>
        <taxon>Psathyrellaceae</taxon>
        <taxon>Coprinopsis</taxon>
    </lineage>
</organism>
<keyword evidence="1" id="KW-0808">Transferase</keyword>
<evidence type="ECO:0000259" key="3">
    <source>
        <dbReference type="PROSITE" id="PS51186"/>
    </source>
</evidence>
<dbReference type="GeneID" id="6016606"/>
<dbReference type="InterPro" id="IPR050769">
    <property type="entry name" value="NAT_camello-type"/>
</dbReference>
<dbReference type="OMA" id="GDIETHY"/>
<keyword evidence="2" id="KW-1133">Transmembrane helix</keyword>
<dbReference type="InterPro" id="IPR000182">
    <property type="entry name" value="GNAT_dom"/>
</dbReference>
<evidence type="ECO:0000256" key="2">
    <source>
        <dbReference type="SAM" id="Phobius"/>
    </source>
</evidence>
<proteinExistence type="predicted"/>
<gene>
    <name evidence="4" type="ORF">CC1G_12505</name>
</gene>
<dbReference type="PANTHER" id="PTHR13947">
    <property type="entry name" value="GNAT FAMILY N-ACETYLTRANSFERASE"/>
    <property type="match status" value="1"/>
</dbReference>
<dbReference type="SUPFAM" id="SSF55729">
    <property type="entry name" value="Acyl-CoA N-acyltransferases (Nat)"/>
    <property type="match status" value="1"/>
</dbReference>
<dbReference type="OrthoDB" id="41532at2759"/>
<dbReference type="Pfam" id="PF13508">
    <property type="entry name" value="Acetyltransf_7"/>
    <property type="match status" value="1"/>
</dbReference>
<evidence type="ECO:0000313" key="5">
    <source>
        <dbReference type="Proteomes" id="UP000001861"/>
    </source>
</evidence>
<accession>A8PAF0</accession>
<dbReference type="PANTHER" id="PTHR13947:SF37">
    <property type="entry name" value="LD18367P"/>
    <property type="match status" value="1"/>
</dbReference>
<keyword evidence="2" id="KW-0812">Transmembrane</keyword>
<comment type="caution">
    <text evidence="4">The sequence shown here is derived from an EMBL/GenBank/DDBJ whole genome shotgun (WGS) entry which is preliminary data.</text>
</comment>
<dbReference type="GO" id="GO:0008080">
    <property type="term" value="F:N-acetyltransferase activity"/>
    <property type="evidence" value="ECO:0007669"/>
    <property type="project" value="InterPro"/>
</dbReference>
<dbReference type="EMBL" id="AACS02000002">
    <property type="protein sequence ID" value="EAU81835.2"/>
    <property type="molecule type" value="Genomic_DNA"/>
</dbReference>
<dbReference type="InParanoid" id="A8PAF0"/>
<dbReference type="Proteomes" id="UP000001861">
    <property type="component" value="Unassembled WGS sequence"/>
</dbReference>
<dbReference type="RefSeq" id="XP_001839976.2">
    <property type="nucleotide sequence ID" value="XM_001839924.2"/>
</dbReference>
<name>A8PAF0_COPC7</name>
<dbReference type="AlphaFoldDB" id="A8PAF0"/>
<dbReference type="InterPro" id="IPR016181">
    <property type="entry name" value="Acyl_CoA_acyltransferase"/>
</dbReference>
<feature type="transmembrane region" description="Helical" evidence="2">
    <location>
        <begin position="91"/>
        <end position="109"/>
    </location>
</feature>
<evidence type="ECO:0000313" key="4">
    <source>
        <dbReference type="EMBL" id="EAU81835.2"/>
    </source>
</evidence>
<dbReference type="eggNOG" id="KOG3139">
    <property type="taxonomic scope" value="Eukaryota"/>
</dbReference>
<dbReference type="HOGENOM" id="CLU_959823_0_0_1"/>
<protein>
    <recommendedName>
        <fullName evidence="3">N-acetyltransferase domain-containing protein</fullName>
    </recommendedName>
</protein>
<evidence type="ECO:0000256" key="1">
    <source>
        <dbReference type="ARBA" id="ARBA00022679"/>
    </source>
</evidence>
<dbReference type="Gene3D" id="3.40.630.30">
    <property type="match status" value="1"/>
</dbReference>
<keyword evidence="5" id="KW-1185">Reference proteome</keyword>
<dbReference type="KEGG" id="cci:CC1G_12505"/>
<feature type="transmembrane region" description="Helical" evidence="2">
    <location>
        <begin position="53"/>
        <end position="71"/>
    </location>
</feature>
<dbReference type="STRING" id="240176.A8PAF0"/>
<feature type="domain" description="N-acetyltransferase" evidence="3">
    <location>
        <begin position="111"/>
        <end position="290"/>
    </location>
</feature>
<reference evidence="4 5" key="1">
    <citation type="journal article" date="2010" name="Proc. Natl. Acad. Sci. U.S.A.">
        <title>Insights into evolution of multicellular fungi from the assembled chromosomes of the mushroom Coprinopsis cinerea (Coprinus cinereus).</title>
        <authorList>
            <person name="Stajich J.E."/>
            <person name="Wilke S.K."/>
            <person name="Ahren D."/>
            <person name="Au C.H."/>
            <person name="Birren B.W."/>
            <person name="Borodovsky M."/>
            <person name="Burns C."/>
            <person name="Canback B."/>
            <person name="Casselton L.A."/>
            <person name="Cheng C.K."/>
            <person name="Deng J."/>
            <person name="Dietrich F.S."/>
            <person name="Fargo D.C."/>
            <person name="Farman M.L."/>
            <person name="Gathman A.C."/>
            <person name="Goldberg J."/>
            <person name="Guigo R."/>
            <person name="Hoegger P.J."/>
            <person name="Hooker J.B."/>
            <person name="Huggins A."/>
            <person name="James T.Y."/>
            <person name="Kamada T."/>
            <person name="Kilaru S."/>
            <person name="Kodira C."/>
            <person name="Kues U."/>
            <person name="Kupfer D."/>
            <person name="Kwan H.S."/>
            <person name="Lomsadze A."/>
            <person name="Li W."/>
            <person name="Lilly W.W."/>
            <person name="Ma L.J."/>
            <person name="Mackey A.J."/>
            <person name="Manning G."/>
            <person name="Martin F."/>
            <person name="Muraguchi H."/>
            <person name="Natvig D.O."/>
            <person name="Palmerini H."/>
            <person name="Ramesh M.A."/>
            <person name="Rehmeyer C.J."/>
            <person name="Roe B.A."/>
            <person name="Shenoy N."/>
            <person name="Stanke M."/>
            <person name="Ter-Hovhannisyan V."/>
            <person name="Tunlid A."/>
            <person name="Velagapudi R."/>
            <person name="Vision T.J."/>
            <person name="Zeng Q."/>
            <person name="Zolan M.E."/>
            <person name="Pukkila P.J."/>
        </authorList>
    </citation>
    <scope>NUCLEOTIDE SEQUENCE [LARGE SCALE GENOMIC DNA]</scope>
    <source>
        <strain evidence="5">Okayama-7 / 130 / ATCC MYA-4618 / FGSC 9003</strain>
    </source>
</reference>
<dbReference type="PROSITE" id="PS51186">
    <property type="entry name" value="GNAT"/>
    <property type="match status" value="1"/>
</dbReference>
<dbReference type="VEuPathDB" id="FungiDB:CC1G_12505"/>
<dbReference type="CDD" id="cd04301">
    <property type="entry name" value="NAT_SF"/>
    <property type="match status" value="1"/>
</dbReference>
<keyword evidence="2" id="KW-0472">Membrane</keyword>
<sequence length="290" mass="32080">MSMSAAPSIRIRLYEDRDEAKVHALFVDSQIEGVPGAPINDALRQHLTSPSSFLCLGLSTIGSSLLLNSYSSFLPSGLSLWLARLPIKSPGTALGVALTTVPALYWFLYRRHIRTVFNGYVKMSMDLDLKDIGKSYMGFRRDEKYSGGGTGAWRSRFWVAEVVDGPARGEIVGCVGLDALLNPDPEVLELRRMVVALPYRRQGIGHMLIRALVDHVKDSNAKLGSDPTGQGVICKRITLATTTFQKTAMKMYEKHGWKKEKVTVYMGSQTWSMGIISYGLGVQFMALEIK</sequence>